<reference evidence="1" key="1">
    <citation type="submission" date="2021-06" db="EMBL/GenBank/DDBJ databases">
        <authorList>
            <person name="Kallberg Y."/>
            <person name="Tangrot J."/>
            <person name="Rosling A."/>
        </authorList>
    </citation>
    <scope>NUCLEOTIDE SEQUENCE</scope>
    <source>
        <strain evidence="1">MA461A</strain>
    </source>
</reference>
<name>A0ACA9L062_9GLOM</name>
<protein>
    <submittedName>
        <fullName evidence="1">14844_t:CDS:1</fullName>
    </submittedName>
</protein>
<keyword evidence="2" id="KW-1185">Reference proteome</keyword>
<dbReference type="EMBL" id="CAJVQC010001850">
    <property type="protein sequence ID" value="CAG8501683.1"/>
    <property type="molecule type" value="Genomic_DNA"/>
</dbReference>
<sequence length="222" mass="25999">MGQLVKTLINDLSETGCDSLVVVYYRREDKSRFAELVKDGAKILKYNSGEEFRSSLWKIVSPVASERKAAAYAIFSCNEVEDDEQNEISEDNPESTEEIQTWFQKITDSPHADEKAKIIQYWFRSALIRKQKPCKYVRDTTLDKIYNDISNFCNDASHWEAAKRLKGKRVVRNLPWNRYQRLKNAVQHEKANVEWLENELQKTNNTINNVLEWIDECKTVIK</sequence>
<gene>
    <name evidence="1" type="ORF">RPERSI_LOCUS1852</name>
</gene>
<proteinExistence type="predicted"/>
<organism evidence="1 2">
    <name type="scientific">Racocetra persica</name>
    <dbReference type="NCBI Taxonomy" id="160502"/>
    <lineage>
        <taxon>Eukaryota</taxon>
        <taxon>Fungi</taxon>
        <taxon>Fungi incertae sedis</taxon>
        <taxon>Mucoromycota</taxon>
        <taxon>Glomeromycotina</taxon>
        <taxon>Glomeromycetes</taxon>
        <taxon>Diversisporales</taxon>
        <taxon>Gigasporaceae</taxon>
        <taxon>Racocetra</taxon>
    </lineage>
</organism>
<accession>A0ACA9L062</accession>
<evidence type="ECO:0000313" key="1">
    <source>
        <dbReference type="EMBL" id="CAG8501683.1"/>
    </source>
</evidence>
<comment type="caution">
    <text evidence="1">The sequence shown here is derived from an EMBL/GenBank/DDBJ whole genome shotgun (WGS) entry which is preliminary data.</text>
</comment>
<dbReference type="Proteomes" id="UP000789920">
    <property type="component" value="Unassembled WGS sequence"/>
</dbReference>
<evidence type="ECO:0000313" key="2">
    <source>
        <dbReference type="Proteomes" id="UP000789920"/>
    </source>
</evidence>